<evidence type="ECO:0000313" key="2">
    <source>
        <dbReference type="EMBL" id="KAK7451177.1"/>
    </source>
</evidence>
<protein>
    <recommendedName>
        <fullName evidence="1">CHAT domain-containing protein</fullName>
    </recommendedName>
</protein>
<dbReference type="SUPFAM" id="SSF48452">
    <property type="entry name" value="TPR-like"/>
    <property type="match status" value="1"/>
</dbReference>
<dbReference type="InterPro" id="IPR011990">
    <property type="entry name" value="TPR-like_helical_dom_sf"/>
</dbReference>
<sequence>MLDSDILAGDAGPDQATLGTAGASYHSTSDCNDNDKPKFQIISDVSSEPQAESTRNNISLNHKEQAELDQTLFLNEQVIELQSRTDIFNQEVMNLLWSSKDMMENFLISQDFEEADQGLELLQKAIELHLREDNFKAWLCSLADCFQEMVKRENVNTGVFKSVVTLMEQFISSQDPDIEEANVLLTLLQSHSGEASPRMDLALIQKCQNDLSSAQKGFELLNRGLKVLTCAKQSRDISEVDNALKIIEEAIQVTPDTDGSTKSDYKLMQLQILGDAFHLRSQLLDDPSDIEKAISLKQSVVDVTSDGHAEKGLRLMELGIVFTSKFDLCGELNDIGNAISLLQQAVDLTSNDDPNKPYMLSSLGSAFQSRCEHQGEPNDAKQAIILLEKAVSLTHDNDPNKASRLKSLGSAFELQFDCNGEISNIDNAIVILQKAADLTPDGHPYKASCLNNVGSAFQSRFEQLGEFDDIERAIDALQKANDLTPSDHAQKALIINNLGIAFQSQFEHLGQLNNIERATSLLQKAVDFTSDNHFNKPSMLSNLGNAFQSQFEHLRQFNDIEKSIDFLQRAVDLTPDDHAKKPLRLKNLGRSFQLRFEHFGELEDIKKAISIMQKAIVLTPNGHVNKAYMLSHLGTALQLLWKFSKDQQYYDQACSAYQEASLQSSGPPYFKLEAAIKWAEIATSPDLAMTAYERVFELIPQVVWLGQAVSKRYKELPGLGQIINAAVATAISDKNPEKAAEWLEEGRSIVWSQVLQLRSPLDHLYQQHPEIAKELEKVSQALDNAVSSSLNHTTTEEEAAHHTLASRYDDLIAEVRKLDGFDCFMKPKKLSQLASAGVNGPVIMINVHRTRCDALALCPSEKIIPIPLPHFSSECAQGMLSKLTTILYVNAVRLDHDEERVMHPALSEKETHDNLKSILADLWFKVVHPILAEIKDLINVEQGHLPHITWCATGPLVFLPLHAAGIYETGKPTKISDFAVSSYTTTLTALLTGIHKIEQNAQKTPDILIISQPNTPGYTPLPGTLKEVDVIQKHASPEHVYHITHEEATIEAVTNAMSKYSCIHFACHGIQDLQDPLDSAFALYDARLKLKVLMKVSLKNARLAFLSACQTATGDGKLPEEAVHLAAGMLAIGYPSIIATMWSIGDKEAPVIADKVYECLLSHHGDSEDQGKNFTPAYALHKAVKHLQEEVGETKFLKWVPFVHFGA</sequence>
<evidence type="ECO:0000259" key="1">
    <source>
        <dbReference type="Pfam" id="PF12770"/>
    </source>
</evidence>
<proteinExistence type="predicted"/>
<evidence type="ECO:0000313" key="3">
    <source>
        <dbReference type="Proteomes" id="UP001498398"/>
    </source>
</evidence>
<gene>
    <name evidence="2" type="ORF">VKT23_012509</name>
</gene>
<dbReference type="PANTHER" id="PTHR19959:SF119">
    <property type="entry name" value="FUNGAL LIPASE-LIKE DOMAIN-CONTAINING PROTEIN"/>
    <property type="match status" value="1"/>
</dbReference>
<dbReference type="EMBL" id="JBANRG010000031">
    <property type="protein sequence ID" value="KAK7451177.1"/>
    <property type="molecule type" value="Genomic_DNA"/>
</dbReference>
<comment type="caution">
    <text evidence="2">The sequence shown here is derived from an EMBL/GenBank/DDBJ whole genome shotgun (WGS) entry which is preliminary data.</text>
</comment>
<keyword evidence="3" id="KW-1185">Reference proteome</keyword>
<dbReference type="Pfam" id="PF12770">
    <property type="entry name" value="CHAT"/>
    <property type="match status" value="1"/>
</dbReference>
<dbReference type="Gene3D" id="1.25.40.10">
    <property type="entry name" value="Tetratricopeptide repeat domain"/>
    <property type="match status" value="1"/>
</dbReference>
<organism evidence="2 3">
    <name type="scientific">Marasmiellus scandens</name>
    <dbReference type="NCBI Taxonomy" id="2682957"/>
    <lineage>
        <taxon>Eukaryota</taxon>
        <taxon>Fungi</taxon>
        <taxon>Dikarya</taxon>
        <taxon>Basidiomycota</taxon>
        <taxon>Agaricomycotina</taxon>
        <taxon>Agaricomycetes</taxon>
        <taxon>Agaricomycetidae</taxon>
        <taxon>Agaricales</taxon>
        <taxon>Marasmiineae</taxon>
        <taxon>Omphalotaceae</taxon>
        <taxon>Marasmiellus</taxon>
    </lineage>
</organism>
<dbReference type="PANTHER" id="PTHR19959">
    <property type="entry name" value="KINESIN LIGHT CHAIN"/>
    <property type="match status" value="1"/>
</dbReference>
<dbReference type="InterPro" id="IPR024983">
    <property type="entry name" value="CHAT_dom"/>
</dbReference>
<accession>A0ABR1JA06</accession>
<name>A0ABR1JA06_9AGAR</name>
<dbReference type="SUPFAM" id="SSF81901">
    <property type="entry name" value="HCP-like"/>
    <property type="match status" value="1"/>
</dbReference>
<reference evidence="2 3" key="1">
    <citation type="submission" date="2024-01" db="EMBL/GenBank/DDBJ databases">
        <title>A draft genome for the cacao thread blight pathogen Marasmiellus scandens.</title>
        <authorList>
            <person name="Baruah I.K."/>
            <person name="Leung J."/>
            <person name="Bukari Y."/>
            <person name="Amoako-Attah I."/>
            <person name="Meinhardt L.W."/>
            <person name="Bailey B.A."/>
            <person name="Cohen S.P."/>
        </authorList>
    </citation>
    <scope>NUCLEOTIDE SEQUENCE [LARGE SCALE GENOMIC DNA]</scope>
    <source>
        <strain evidence="2 3">GH-19</strain>
    </source>
</reference>
<feature type="domain" description="CHAT" evidence="1">
    <location>
        <begin position="919"/>
        <end position="1206"/>
    </location>
</feature>
<dbReference type="Proteomes" id="UP001498398">
    <property type="component" value="Unassembled WGS sequence"/>
</dbReference>